<dbReference type="AlphaFoldDB" id="A0AAD9CXX3"/>
<keyword evidence="7" id="KW-0653">Protein transport</keyword>
<dbReference type="GO" id="GO:0032266">
    <property type="term" value="F:phosphatidylinositol-3-phosphate binding"/>
    <property type="evidence" value="ECO:0007669"/>
    <property type="project" value="TreeGrafter"/>
</dbReference>
<protein>
    <recommendedName>
        <fullName evidence="4">Sorting nexin MVP1</fullName>
    </recommendedName>
</protein>
<comment type="subcellular location">
    <subcellularLocation>
        <location evidence="2">Cytoplasm</location>
    </subcellularLocation>
    <subcellularLocation>
        <location evidence="1">Membrane</location>
        <topology evidence="1">Peripheral membrane protein</topology>
        <orientation evidence="1">Cytoplasmic side</orientation>
    </subcellularLocation>
</comment>
<dbReference type="CDD" id="cd07597">
    <property type="entry name" value="BAR_SNX8"/>
    <property type="match status" value="1"/>
</dbReference>
<evidence type="ECO:0000256" key="5">
    <source>
        <dbReference type="ARBA" id="ARBA00022448"/>
    </source>
</evidence>
<evidence type="ECO:0000256" key="2">
    <source>
        <dbReference type="ARBA" id="ARBA00004496"/>
    </source>
</evidence>
<dbReference type="PANTHER" id="PTHR47554">
    <property type="entry name" value="SORTING NEXIN MVP1"/>
    <property type="match status" value="1"/>
</dbReference>
<feature type="region of interest" description="Disordered" evidence="9">
    <location>
        <begin position="1"/>
        <end position="74"/>
    </location>
</feature>
<dbReference type="Gene3D" id="3.30.1520.10">
    <property type="entry name" value="Phox-like domain"/>
    <property type="match status" value="1"/>
</dbReference>
<feature type="domain" description="PX" evidence="10">
    <location>
        <begin position="248"/>
        <end position="356"/>
    </location>
</feature>
<dbReference type="InterPro" id="IPR001683">
    <property type="entry name" value="PX_dom"/>
</dbReference>
<dbReference type="SUPFAM" id="SSF64268">
    <property type="entry name" value="PX domain"/>
    <property type="match status" value="1"/>
</dbReference>
<evidence type="ECO:0000256" key="7">
    <source>
        <dbReference type="ARBA" id="ARBA00022927"/>
    </source>
</evidence>
<reference evidence="11" key="1">
    <citation type="submission" date="2023-02" db="EMBL/GenBank/DDBJ databases">
        <title>Identification and recombinant expression of a fungal hydrolase from Papiliotrema laurentii that hydrolyzes apple cutin and clears colloidal polyester polyurethane.</title>
        <authorList>
            <consortium name="DOE Joint Genome Institute"/>
            <person name="Roman V.A."/>
            <person name="Bojanowski C."/>
            <person name="Crable B.R."/>
            <person name="Wagner D.N."/>
            <person name="Hung C.S."/>
            <person name="Nadeau L.J."/>
            <person name="Schratz L."/>
            <person name="Haridas S."/>
            <person name="Pangilinan J."/>
            <person name="Lipzen A."/>
            <person name="Na H."/>
            <person name="Yan M."/>
            <person name="Ng V."/>
            <person name="Grigoriev I.V."/>
            <person name="Spatafora J.W."/>
            <person name="Barlow D."/>
            <person name="Biffinger J."/>
            <person name="Kelley-Loughnane N."/>
            <person name="Varaljay V.A."/>
            <person name="Crookes-Goodson W.J."/>
        </authorList>
    </citation>
    <scope>NUCLEOTIDE SEQUENCE</scope>
    <source>
        <strain evidence="11">5307AH</strain>
    </source>
</reference>
<keyword evidence="5" id="KW-0813">Transport</keyword>
<proteinExistence type="inferred from homology"/>
<dbReference type="InterPro" id="IPR045734">
    <property type="entry name" value="Snx8_BAR_dom"/>
</dbReference>
<feature type="compositionally biased region" description="Low complexity" evidence="9">
    <location>
        <begin position="12"/>
        <end position="27"/>
    </location>
</feature>
<gene>
    <name evidence="11" type="ORF">DB88DRAFT_495217</name>
</gene>
<evidence type="ECO:0000256" key="1">
    <source>
        <dbReference type="ARBA" id="ARBA00004287"/>
    </source>
</evidence>
<evidence type="ECO:0000313" key="12">
    <source>
        <dbReference type="Proteomes" id="UP001182556"/>
    </source>
</evidence>
<evidence type="ECO:0000256" key="3">
    <source>
        <dbReference type="ARBA" id="ARBA00010883"/>
    </source>
</evidence>
<dbReference type="Pfam" id="PF19566">
    <property type="entry name" value="Snx8_BAR_dom"/>
    <property type="match status" value="1"/>
</dbReference>
<dbReference type="Proteomes" id="UP001182556">
    <property type="component" value="Unassembled WGS sequence"/>
</dbReference>
<evidence type="ECO:0000256" key="9">
    <source>
        <dbReference type="SAM" id="MobiDB-lite"/>
    </source>
</evidence>
<evidence type="ECO:0000259" key="10">
    <source>
        <dbReference type="PROSITE" id="PS50195"/>
    </source>
</evidence>
<sequence>MFNAPRRMGGNLTSSAFLSSPASSPTFDPLASTVPNPSSSYGEVDPWSSSPNFARSGNVRRESEEVIPPAVGNGAESALGRGGLSALLDDPPPLYLSLLDSLDPPPGGAIPLSSVHRLLAASRLPASTVERIITLTARDASSLSRTEFFCTLALVALAQSSSSDTEISLDALSAALPNLPLPSITTVASPRAYTALPETPSLSPWDTAPRANGHSSGPEHAAGNSNLTDVFSGGQSGAFDVEAERGYWKKLETVEVSLAPHKEGWFLQKYIVESDKRTGGAVSRRYSDFVWLLDCLTKRYPFRLLPSLPPKRIGPDASFLEQRRKALKRFLNMVVNHPVTRDDGALNVFLTEHAFETWRKRTKVSTDEESVSKRLNSAHEMGIPADLDEKLAVLRDHLPALLTSYQKLVVLAERSLGRLQAANADASRIALSLGTISEEMPRCCFRGAEADRGCSLCTGVGRGMSEVGESWTRLAEEGEKRAIAILHGSIEALKSQRDLYVAFRDLFVRHDKLSRDSVDALRKKVEGRQKKIESAKNGQKPGWELEVDKQIAANDQDNSSIASLLARRVFIRACMWHELALVFHSRQAAQATIAWRQFAREELEASRGVSKVWEELGERLQSMPIE</sequence>
<feature type="compositionally biased region" description="Polar residues" evidence="9">
    <location>
        <begin position="33"/>
        <end position="55"/>
    </location>
</feature>
<evidence type="ECO:0000313" key="11">
    <source>
        <dbReference type="EMBL" id="KAK1922470.1"/>
    </source>
</evidence>
<dbReference type="GO" id="GO:0006623">
    <property type="term" value="P:protein targeting to vacuole"/>
    <property type="evidence" value="ECO:0007669"/>
    <property type="project" value="TreeGrafter"/>
</dbReference>
<dbReference type="InterPro" id="IPR028662">
    <property type="entry name" value="SNX8/Mvp1"/>
</dbReference>
<evidence type="ECO:0000256" key="6">
    <source>
        <dbReference type="ARBA" id="ARBA00022490"/>
    </source>
</evidence>
<dbReference type="InterPro" id="IPR035704">
    <property type="entry name" value="SNX8/Mvp1_PX"/>
</dbReference>
<dbReference type="Pfam" id="PF00787">
    <property type="entry name" value="PX"/>
    <property type="match status" value="1"/>
</dbReference>
<comment type="caution">
    <text evidence="11">The sequence shown here is derived from an EMBL/GenBank/DDBJ whole genome shotgun (WGS) entry which is preliminary data.</text>
</comment>
<accession>A0AAD9CXX3</accession>
<comment type="similarity">
    <text evidence="3">Belongs to the sorting nexin family.</text>
</comment>
<dbReference type="PANTHER" id="PTHR47554:SF1">
    <property type="entry name" value="SORTING NEXIN MVP1"/>
    <property type="match status" value="1"/>
</dbReference>
<dbReference type="CDD" id="cd06866">
    <property type="entry name" value="PX_SNX8_Mvp1p_like"/>
    <property type="match status" value="1"/>
</dbReference>
<dbReference type="Gene3D" id="1.10.238.10">
    <property type="entry name" value="EF-hand"/>
    <property type="match status" value="1"/>
</dbReference>
<name>A0AAD9CXX3_PAPLA</name>
<dbReference type="GO" id="GO:0005829">
    <property type="term" value="C:cytosol"/>
    <property type="evidence" value="ECO:0007669"/>
    <property type="project" value="GOC"/>
</dbReference>
<evidence type="ECO:0000256" key="4">
    <source>
        <dbReference type="ARBA" id="ARBA00014268"/>
    </source>
</evidence>
<organism evidence="11 12">
    <name type="scientific">Papiliotrema laurentii</name>
    <name type="common">Cryptococcus laurentii</name>
    <dbReference type="NCBI Taxonomy" id="5418"/>
    <lineage>
        <taxon>Eukaryota</taxon>
        <taxon>Fungi</taxon>
        <taxon>Dikarya</taxon>
        <taxon>Basidiomycota</taxon>
        <taxon>Agaricomycotina</taxon>
        <taxon>Tremellomycetes</taxon>
        <taxon>Tremellales</taxon>
        <taxon>Rhynchogastremaceae</taxon>
        <taxon>Papiliotrema</taxon>
    </lineage>
</organism>
<evidence type="ECO:0000256" key="8">
    <source>
        <dbReference type="ARBA" id="ARBA00023136"/>
    </source>
</evidence>
<feature type="region of interest" description="Disordered" evidence="9">
    <location>
        <begin position="198"/>
        <end position="227"/>
    </location>
</feature>
<dbReference type="GO" id="GO:0005768">
    <property type="term" value="C:endosome"/>
    <property type="evidence" value="ECO:0007669"/>
    <property type="project" value="TreeGrafter"/>
</dbReference>
<keyword evidence="12" id="KW-1185">Reference proteome</keyword>
<keyword evidence="8" id="KW-0472">Membrane</keyword>
<dbReference type="SMART" id="SM00312">
    <property type="entry name" value="PX"/>
    <property type="match status" value="1"/>
</dbReference>
<dbReference type="GO" id="GO:0016020">
    <property type="term" value="C:membrane"/>
    <property type="evidence" value="ECO:0007669"/>
    <property type="project" value="UniProtKB-SubCell"/>
</dbReference>
<dbReference type="PROSITE" id="PS50195">
    <property type="entry name" value="PX"/>
    <property type="match status" value="1"/>
</dbReference>
<keyword evidence="6" id="KW-0963">Cytoplasm</keyword>
<dbReference type="EMBL" id="JAODAN010000008">
    <property type="protein sequence ID" value="KAK1922470.1"/>
    <property type="molecule type" value="Genomic_DNA"/>
</dbReference>
<dbReference type="InterPro" id="IPR036871">
    <property type="entry name" value="PX_dom_sf"/>
</dbReference>
<dbReference type="GO" id="GO:0042147">
    <property type="term" value="P:retrograde transport, endosome to Golgi"/>
    <property type="evidence" value="ECO:0007669"/>
    <property type="project" value="InterPro"/>
</dbReference>